<reference evidence="1 2" key="1">
    <citation type="submission" date="2016-08" db="EMBL/GenBank/DDBJ databases">
        <authorList>
            <consortium name="Lentinula edodes genome sequencing consortium"/>
            <person name="Sakamoto Y."/>
            <person name="Nakade K."/>
            <person name="Sato S."/>
            <person name="Yoshida Y."/>
            <person name="Miyazaki K."/>
            <person name="Natsume S."/>
            <person name="Konno N."/>
        </authorList>
    </citation>
    <scope>NUCLEOTIDE SEQUENCE [LARGE SCALE GENOMIC DNA]</scope>
    <source>
        <strain evidence="1 2">NBRC 111202</strain>
    </source>
</reference>
<dbReference type="AlphaFoldDB" id="A0A1Q3E5Y0"/>
<organism evidence="1 2">
    <name type="scientific">Lentinula edodes</name>
    <name type="common">Shiitake mushroom</name>
    <name type="synonym">Lentinus edodes</name>
    <dbReference type="NCBI Taxonomy" id="5353"/>
    <lineage>
        <taxon>Eukaryota</taxon>
        <taxon>Fungi</taxon>
        <taxon>Dikarya</taxon>
        <taxon>Basidiomycota</taxon>
        <taxon>Agaricomycotina</taxon>
        <taxon>Agaricomycetes</taxon>
        <taxon>Agaricomycetidae</taxon>
        <taxon>Agaricales</taxon>
        <taxon>Marasmiineae</taxon>
        <taxon>Omphalotaceae</taxon>
        <taxon>Lentinula</taxon>
    </lineage>
</organism>
<accession>A0A1Q3E5Y0</accession>
<dbReference type="Proteomes" id="UP000188533">
    <property type="component" value="Unassembled WGS sequence"/>
</dbReference>
<gene>
    <name evidence="1" type="ORF">LENED_004293</name>
</gene>
<evidence type="ECO:0000313" key="1">
    <source>
        <dbReference type="EMBL" id="GAW02628.1"/>
    </source>
</evidence>
<keyword evidence="2" id="KW-1185">Reference proteome</keyword>
<proteinExistence type="predicted"/>
<protein>
    <submittedName>
        <fullName evidence="1">Uncharacterized protein</fullName>
    </submittedName>
</protein>
<dbReference type="EMBL" id="BDGU01000105">
    <property type="protein sequence ID" value="GAW02628.1"/>
    <property type="molecule type" value="Genomic_DNA"/>
</dbReference>
<reference evidence="1 2" key="2">
    <citation type="submission" date="2017-02" db="EMBL/GenBank/DDBJ databases">
        <title>A genome survey and senescence transcriptome analysis in Lentinula edodes.</title>
        <authorList>
            <person name="Sakamoto Y."/>
            <person name="Nakade K."/>
            <person name="Sato S."/>
            <person name="Yoshida Y."/>
            <person name="Miyazaki K."/>
            <person name="Natsume S."/>
            <person name="Konno N."/>
        </authorList>
    </citation>
    <scope>NUCLEOTIDE SEQUENCE [LARGE SCALE GENOMIC DNA]</scope>
    <source>
        <strain evidence="1 2">NBRC 111202</strain>
    </source>
</reference>
<sequence length="78" mass="8978">MAKGNSRLSDIKENEKKKKLSGFSRFRCFGFRKTDFASIHSECTVCAAADPVFELFVDLDIISDCQFKYIDDTHLRHV</sequence>
<name>A0A1Q3E5Y0_LENED</name>
<comment type="caution">
    <text evidence="1">The sequence shown here is derived from an EMBL/GenBank/DDBJ whole genome shotgun (WGS) entry which is preliminary data.</text>
</comment>
<evidence type="ECO:0000313" key="2">
    <source>
        <dbReference type="Proteomes" id="UP000188533"/>
    </source>
</evidence>